<dbReference type="SUPFAM" id="SSF53335">
    <property type="entry name" value="S-adenosyl-L-methionine-dependent methyltransferases"/>
    <property type="match status" value="1"/>
</dbReference>
<reference evidence="6 7" key="1">
    <citation type="submission" date="2020-03" db="EMBL/GenBank/DDBJ databases">
        <title>Draft Genome Sequence of Cudoniella acicularis.</title>
        <authorList>
            <person name="Buettner E."/>
            <person name="Kellner H."/>
        </authorList>
    </citation>
    <scope>NUCLEOTIDE SEQUENCE [LARGE SCALE GENOMIC DNA]</scope>
    <source>
        <strain evidence="6 7">DSM 108380</strain>
    </source>
</reference>
<dbReference type="AlphaFoldDB" id="A0A8H4RSA6"/>
<gene>
    <name evidence="6" type="ORF">G7Y89_g3962</name>
</gene>
<proteinExistence type="inferred from homology"/>
<dbReference type="Pfam" id="PF13649">
    <property type="entry name" value="Methyltransf_25"/>
    <property type="match status" value="1"/>
</dbReference>
<dbReference type="InterPro" id="IPR041698">
    <property type="entry name" value="Methyltransf_25"/>
</dbReference>
<feature type="domain" description="Methyltransferase" evidence="5">
    <location>
        <begin position="101"/>
        <end position="199"/>
    </location>
</feature>
<dbReference type="InterPro" id="IPR051654">
    <property type="entry name" value="Meroterpenoid_MTases"/>
</dbReference>
<evidence type="ECO:0000313" key="6">
    <source>
        <dbReference type="EMBL" id="KAF4634146.1"/>
    </source>
</evidence>
<accession>A0A8H4RSA6</accession>
<keyword evidence="7" id="KW-1185">Reference proteome</keyword>
<evidence type="ECO:0000256" key="1">
    <source>
        <dbReference type="ARBA" id="ARBA00005179"/>
    </source>
</evidence>
<evidence type="ECO:0000313" key="7">
    <source>
        <dbReference type="Proteomes" id="UP000566819"/>
    </source>
</evidence>
<comment type="similarity">
    <text evidence="4">Belongs to the class I-like SAM-binding methyltransferase superfamily.</text>
</comment>
<evidence type="ECO:0000256" key="3">
    <source>
        <dbReference type="ARBA" id="ARBA00022691"/>
    </source>
</evidence>
<dbReference type="PANTHER" id="PTHR35897:SF1">
    <property type="entry name" value="METHYLTRANSFERASE AUSD"/>
    <property type="match status" value="1"/>
</dbReference>
<comment type="caution">
    <text evidence="6">The sequence shown here is derived from an EMBL/GenBank/DDBJ whole genome shotgun (WGS) entry which is preliminary data.</text>
</comment>
<dbReference type="EMBL" id="JAAMPI010000205">
    <property type="protein sequence ID" value="KAF4634146.1"/>
    <property type="molecule type" value="Genomic_DNA"/>
</dbReference>
<evidence type="ECO:0000256" key="4">
    <source>
        <dbReference type="ARBA" id="ARBA00038314"/>
    </source>
</evidence>
<dbReference type="PANTHER" id="PTHR35897">
    <property type="entry name" value="METHYLTRANSFERASE AUSD"/>
    <property type="match status" value="1"/>
</dbReference>
<dbReference type="Gene3D" id="3.40.50.150">
    <property type="entry name" value="Vaccinia Virus protein VP39"/>
    <property type="match status" value="1"/>
</dbReference>
<dbReference type="Proteomes" id="UP000566819">
    <property type="component" value="Unassembled WGS sequence"/>
</dbReference>
<name>A0A8H4RSA6_9HELO</name>
<protein>
    <recommendedName>
        <fullName evidence="5">Methyltransferase domain-containing protein</fullName>
    </recommendedName>
</protein>
<evidence type="ECO:0000259" key="5">
    <source>
        <dbReference type="Pfam" id="PF13649"/>
    </source>
</evidence>
<keyword evidence="2" id="KW-0808">Transferase</keyword>
<evidence type="ECO:0000256" key="2">
    <source>
        <dbReference type="ARBA" id="ARBA00022679"/>
    </source>
</evidence>
<organism evidence="6 7">
    <name type="scientific">Cudoniella acicularis</name>
    <dbReference type="NCBI Taxonomy" id="354080"/>
    <lineage>
        <taxon>Eukaryota</taxon>
        <taxon>Fungi</taxon>
        <taxon>Dikarya</taxon>
        <taxon>Ascomycota</taxon>
        <taxon>Pezizomycotina</taxon>
        <taxon>Leotiomycetes</taxon>
        <taxon>Helotiales</taxon>
        <taxon>Tricladiaceae</taxon>
        <taxon>Cudoniella</taxon>
    </lineage>
</organism>
<dbReference type="GO" id="GO:0016740">
    <property type="term" value="F:transferase activity"/>
    <property type="evidence" value="ECO:0007669"/>
    <property type="project" value="UniProtKB-KW"/>
</dbReference>
<dbReference type="InterPro" id="IPR029063">
    <property type="entry name" value="SAM-dependent_MTases_sf"/>
</dbReference>
<keyword evidence="3" id="KW-0949">S-adenosyl-L-methionine</keyword>
<sequence length="261" mass="29588">MAETDIPNASTKIANRAKDVPWYNPDIGNKLGDSARELLETYSKIPADEVEEHVYKIRDEAWNIFPYPCIGGFRFLDLAISLSPHYQTILHRLKTNNETFLDLGCCFGQELRKVASDGAPQANLYGSDLRPEFFTLGYKLFLDKSTLTSTFIAGDIFDPLSPLSVLDGKIDIIYAGSFLHLFGYEEQVEVCKRIVKLFKEKEGCLLVGRQAGNLVAGERIHRTNESERMYRHNVESFKKMWEEVGEATGTKWRVEGGVDYS</sequence>
<dbReference type="OrthoDB" id="2094832at2759"/>
<comment type="pathway">
    <text evidence="1">Secondary metabolite biosynthesis.</text>
</comment>